<evidence type="ECO:0000256" key="6">
    <source>
        <dbReference type="ARBA" id="ARBA00022793"/>
    </source>
</evidence>
<keyword evidence="6 9" id="KW-0210">Decarboxylase</keyword>
<evidence type="ECO:0000256" key="7">
    <source>
        <dbReference type="ARBA" id="ARBA00023061"/>
    </source>
</evidence>
<dbReference type="Gene3D" id="3.30.1330.80">
    <property type="entry name" value="Hypothetical protein, similar to alpha- acetolactate decarboxylase, domain 2"/>
    <property type="match status" value="2"/>
</dbReference>
<dbReference type="EC" id="4.1.1.5" evidence="4 9"/>
<dbReference type="InterPro" id="IPR005128">
    <property type="entry name" value="Acetolactate_a_deCO2ase"/>
</dbReference>
<keyword evidence="10" id="KW-0732">Signal</keyword>
<gene>
    <name evidence="11" type="primary">budA</name>
    <name evidence="11" type="ORF">LMF89_10355</name>
</gene>
<evidence type="ECO:0000256" key="5">
    <source>
        <dbReference type="ARBA" id="ARBA00020164"/>
    </source>
</evidence>
<keyword evidence="12" id="KW-1185">Reference proteome</keyword>
<evidence type="ECO:0000256" key="8">
    <source>
        <dbReference type="ARBA" id="ARBA00023239"/>
    </source>
</evidence>
<evidence type="ECO:0000256" key="4">
    <source>
        <dbReference type="ARBA" id="ARBA00013204"/>
    </source>
</evidence>
<sequence>MKTILRTTMTLVFLIYFNAFAYAQSPNALYQASTINAILQGVYDGELTIKDLKDQGDFGIGTLNGLDGELIGLDGEYYQIKADGQVLKLEGNVKVPFATSSNFKPDRFAELHDLNYEQLQKSLDKITNDKNYFYAVRIDGVFENVKTRAIPKQTKPYKTLTEAAKDQTVFDLNNIKGTIIGFWCPQYVNGVNVPGYHLHFISDDRKYGGHILTGSLKSGKVQIARITDFRMVLPQDASDFGKAALNEDYSEELKAVEQ</sequence>
<name>A0ABS8HRE6_9FIRM</name>
<dbReference type="CDD" id="cd17299">
    <property type="entry name" value="acetolactate_decarboxylase"/>
    <property type="match status" value="1"/>
</dbReference>
<dbReference type="Proteomes" id="UP001165492">
    <property type="component" value="Unassembled WGS sequence"/>
</dbReference>
<keyword evidence="8 9" id="KW-0456">Lyase</keyword>
<evidence type="ECO:0000256" key="2">
    <source>
        <dbReference type="ARBA" id="ARBA00005170"/>
    </source>
</evidence>
<dbReference type="NCBIfam" id="TIGR01252">
    <property type="entry name" value="acetolac_decarb"/>
    <property type="match status" value="1"/>
</dbReference>
<feature type="signal peptide" evidence="10">
    <location>
        <begin position="1"/>
        <end position="23"/>
    </location>
</feature>
<dbReference type="SUPFAM" id="SSF117856">
    <property type="entry name" value="AF0104/ALDC/Ptd012-like"/>
    <property type="match status" value="1"/>
</dbReference>
<protein>
    <recommendedName>
        <fullName evidence="5 9">Alpha-acetolactate decarboxylase</fullName>
        <ecNumber evidence="4 9">4.1.1.5</ecNumber>
    </recommendedName>
</protein>
<dbReference type="EMBL" id="JAJHJB010000011">
    <property type="protein sequence ID" value="MCC5465756.1"/>
    <property type="molecule type" value="Genomic_DNA"/>
</dbReference>
<proteinExistence type="inferred from homology"/>
<evidence type="ECO:0000256" key="10">
    <source>
        <dbReference type="SAM" id="SignalP"/>
    </source>
</evidence>
<comment type="similarity">
    <text evidence="3 9">Belongs to the alpha-acetolactate decarboxylase family.</text>
</comment>
<accession>A0ABS8HRE6</accession>
<evidence type="ECO:0000313" key="12">
    <source>
        <dbReference type="Proteomes" id="UP001165492"/>
    </source>
</evidence>
<evidence type="ECO:0000256" key="1">
    <source>
        <dbReference type="ARBA" id="ARBA00001784"/>
    </source>
</evidence>
<dbReference type="PIRSF" id="PIRSF001332">
    <property type="entry name" value="Acetolac_decarb"/>
    <property type="match status" value="1"/>
</dbReference>
<dbReference type="PANTHER" id="PTHR35524:SF1">
    <property type="entry name" value="ALPHA-ACETOLACTATE DECARBOXYLASE"/>
    <property type="match status" value="1"/>
</dbReference>
<evidence type="ECO:0000256" key="3">
    <source>
        <dbReference type="ARBA" id="ARBA00007106"/>
    </source>
</evidence>
<comment type="caution">
    <text evidence="11">The sequence shown here is derived from an EMBL/GenBank/DDBJ whole genome shotgun (WGS) entry which is preliminary data.</text>
</comment>
<organism evidence="11 12">
    <name type="scientific">Pelosinus baikalensis</name>
    <dbReference type="NCBI Taxonomy" id="2892015"/>
    <lineage>
        <taxon>Bacteria</taxon>
        <taxon>Bacillati</taxon>
        <taxon>Bacillota</taxon>
        <taxon>Negativicutes</taxon>
        <taxon>Selenomonadales</taxon>
        <taxon>Sporomusaceae</taxon>
        <taxon>Pelosinus</taxon>
    </lineage>
</organism>
<feature type="chain" id="PRO_5046112215" description="Alpha-acetolactate decarboxylase" evidence="10">
    <location>
        <begin position="24"/>
        <end position="258"/>
    </location>
</feature>
<dbReference type="RefSeq" id="WP_229534981.1">
    <property type="nucleotide sequence ID" value="NZ_JAJHJB010000011.1"/>
</dbReference>
<dbReference type="PANTHER" id="PTHR35524">
    <property type="entry name" value="ALPHA-ACETOLACTATE DECARBOXYLASE"/>
    <property type="match status" value="1"/>
</dbReference>
<reference evidence="11" key="1">
    <citation type="submission" date="2021-11" db="EMBL/GenBank/DDBJ databases">
        <title>Description of a new species Pelosinus isolated from the bottom sediments of Lake Baikal.</title>
        <authorList>
            <person name="Zakharyuk A."/>
        </authorList>
    </citation>
    <scope>NUCLEOTIDE SEQUENCE</scope>
    <source>
        <strain evidence="11">Bkl1</strain>
    </source>
</reference>
<comment type="catalytic activity">
    <reaction evidence="1 9">
        <text>(2S)-2-acetolactate + H(+) = (R)-acetoin + CO2</text>
        <dbReference type="Rhea" id="RHEA:21580"/>
        <dbReference type="ChEBI" id="CHEBI:15378"/>
        <dbReference type="ChEBI" id="CHEBI:15686"/>
        <dbReference type="ChEBI" id="CHEBI:16526"/>
        <dbReference type="ChEBI" id="CHEBI:58476"/>
        <dbReference type="EC" id="4.1.1.5"/>
    </reaction>
</comment>
<comment type="pathway">
    <text evidence="2 9">Polyol metabolism; (R,R)-butane-2,3-diol biosynthesis; (R,R)-butane-2,3-diol from pyruvate: step 2/3.</text>
</comment>
<evidence type="ECO:0000256" key="9">
    <source>
        <dbReference type="PIRNR" id="PIRNR001332"/>
    </source>
</evidence>
<dbReference type="GO" id="GO:0047605">
    <property type="term" value="F:acetolactate decarboxylase activity"/>
    <property type="evidence" value="ECO:0007669"/>
    <property type="project" value="UniProtKB-EC"/>
</dbReference>
<dbReference type="Pfam" id="PF03306">
    <property type="entry name" value="AAL_decarboxy"/>
    <property type="match status" value="1"/>
</dbReference>
<evidence type="ECO:0000313" key="11">
    <source>
        <dbReference type="EMBL" id="MCC5465756.1"/>
    </source>
</evidence>
<keyword evidence="7 9" id="KW-0005">Acetoin biosynthesis</keyword>